<keyword evidence="3" id="KW-1185">Reference proteome</keyword>
<dbReference type="CDD" id="cd01670">
    <property type="entry name" value="Death"/>
    <property type="match status" value="1"/>
</dbReference>
<evidence type="ECO:0000313" key="3">
    <source>
        <dbReference type="Proteomes" id="UP000009022"/>
    </source>
</evidence>
<protein>
    <recommendedName>
        <fullName evidence="1">Death domain-containing protein</fullName>
    </recommendedName>
</protein>
<dbReference type="OrthoDB" id="5973407at2759"/>
<dbReference type="InterPro" id="IPR011029">
    <property type="entry name" value="DEATH-like_dom_sf"/>
</dbReference>
<dbReference type="CTD" id="6756752"/>
<dbReference type="HOGENOM" id="CLU_1290459_0_0_1"/>
<gene>
    <name evidence="2" type="ORF">TRIADDRAFT_59584</name>
</gene>
<dbReference type="Proteomes" id="UP000009022">
    <property type="component" value="Unassembled WGS sequence"/>
</dbReference>
<dbReference type="PANTHER" id="PTHR15077">
    <property type="entry name" value="FAS-ASSOCIATING DEATH DOMAIN-CONTAINING PROTEIN FADD"/>
    <property type="match status" value="1"/>
</dbReference>
<dbReference type="SUPFAM" id="SSF47986">
    <property type="entry name" value="DEATH domain"/>
    <property type="match status" value="2"/>
</dbReference>
<accession>B3S5E1</accession>
<dbReference type="EMBL" id="DS985251">
    <property type="protein sequence ID" value="EDV22020.1"/>
    <property type="molecule type" value="Genomic_DNA"/>
</dbReference>
<dbReference type="PROSITE" id="PS50017">
    <property type="entry name" value="DEATH_DOMAIN"/>
    <property type="match status" value="1"/>
</dbReference>
<proteinExistence type="predicted"/>
<evidence type="ECO:0000313" key="2">
    <source>
        <dbReference type="EMBL" id="EDV22020.1"/>
    </source>
</evidence>
<dbReference type="GeneID" id="6756752"/>
<evidence type="ECO:0000259" key="1">
    <source>
        <dbReference type="PROSITE" id="PS50017"/>
    </source>
</evidence>
<dbReference type="InParanoid" id="B3S5E1"/>
<dbReference type="KEGG" id="tad:TRIADDRAFT_59584"/>
<dbReference type="Pfam" id="PF00531">
    <property type="entry name" value="Death"/>
    <property type="match status" value="1"/>
</dbReference>
<dbReference type="GO" id="GO:0007165">
    <property type="term" value="P:signal transduction"/>
    <property type="evidence" value="ECO:0007669"/>
    <property type="project" value="InterPro"/>
</dbReference>
<name>B3S5E1_TRIAD</name>
<reference evidence="2 3" key="1">
    <citation type="journal article" date="2008" name="Nature">
        <title>The Trichoplax genome and the nature of placozoans.</title>
        <authorList>
            <person name="Srivastava M."/>
            <person name="Begovic E."/>
            <person name="Chapman J."/>
            <person name="Putnam N.H."/>
            <person name="Hellsten U."/>
            <person name="Kawashima T."/>
            <person name="Kuo A."/>
            <person name="Mitros T."/>
            <person name="Salamov A."/>
            <person name="Carpenter M.L."/>
            <person name="Signorovitch A.Y."/>
            <person name="Moreno M.A."/>
            <person name="Kamm K."/>
            <person name="Grimwood J."/>
            <person name="Schmutz J."/>
            <person name="Shapiro H."/>
            <person name="Grigoriev I.V."/>
            <person name="Buss L.W."/>
            <person name="Schierwater B."/>
            <person name="Dellaporta S.L."/>
            <person name="Rokhsar D.S."/>
        </authorList>
    </citation>
    <scope>NUCLEOTIDE SEQUENCE [LARGE SCALE GENOMIC DNA]</scope>
    <source>
        <strain evidence="2 3">Grell-BS-1999</strain>
    </source>
</reference>
<dbReference type="SMART" id="SM00005">
    <property type="entry name" value="DEATH"/>
    <property type="match status" value="1"/>
</dbReference>
<dbReference type="InterPro" id="IPR000488">
    <property type="entry name" value="Death_dom"/>
</dbReference>
<dbReference type="AlphaFoldDB" id="B3S5E1"/>
<dbReference type="InterPro" id="IPR016729">
    <property type="entry name" value="FADD"/>
</dbReference>
<dbReference type="Gene3D" id="1.10.533.10">
    <property type="entry name" value="Death Domain, Fas"/>
    <property type="match status" value="2"/>
</dbReference>
<organism evidence="2 3">
    <name type="scientific">Trichoplax adhaerens</name>
    <name type="common">Trichoplax reptans</name>
    <dbReference type="NCBI Taxonomy" id="10228"/>
    <lineage>
        <taxon>Eukaryota</taxon>
        <taxon>Metazoa</taxon>
        <taxon>Placozoa</taxon>
        <taxon>Uniplacotomia</taxon>
        <taxon>Trichoplacea</taxon>
        <taxon>Trichoplacidae</taxon>
        <taxon>Trichoplax</taxon>
    </lineage>
</organism>
<sequence>MENPNIQAALENNRDKFLKIVPIEELFTRLELEKILSQKQVKAIRALDDTEDMNGKLLKILKDQRTEEDFVLFCGLLKNNNVNAVKAFGAKLEAEAGGKLNNPVPKKTEISLHHLNEFNLILKYNATELSANVKDYFFLVANKIGKDWSKLGKILNQSIDTDTIKEEQTSGFDRAYAVLNKWYNMVGRDIATSKALLEALIEIERTDIADKFVSVKPFLY</sequence>
<dbReference type="RefSeq" id="XP_002115657.1">
    <property type="nucleotide sequence ID" value="XM_002115621.1"/>
</dbReference>
<dbReference type="PANTHER" id="PTHR15077:SF9">
    <property type="entry name" value="C-TERMINAL OF ROC (COR) DOMAIN-CONTAINING PROTEIN"/>
    <property type="match status" value="1"/>
</dbReference>
<dbReference type="CDD" id="cd01671">
    <property type="entry name" value="CARD"/>
    <property type="match status" value="1"/>
</dbReference>
<dbReference type="PhylomeDB" id="B3S5E1"/>
<feature type="domain" description="Death" evidence="1">
    <location>
        <begin position="133"/>
        <end position="216"/>
    </location>
</feature>